<feature type="binding site" evidence="8">
    <location>
        <position position="175"/>
    </location>
    <ligand>
        <name>ATP</name>
        <dbReference type="ChEBI" id="CHEBI:30616"/>
    </ligand>
</feature>
<dbReference type="STRING" id="456320.Mvol_0046"/>
<comment type="pathway">
    <text evidence="8">Cofactor biosynthesis; NAD(+) biosynthesis; NAD(+) from deamido-NAD(+) (ammonia route): step 1/1.</text>
</comment>
<dbReference type="PANTHER" id="PTHR23090">
    <property type="entry name" value="NH 3 /GLUTAMINE-DEPENDENT NAD + SYNTHETASE"/>
    <property type="match status" value="1"/>
</dbReference>
<dbReference type="GO" id="GO:0046872">
    <property type="term" value="F:metal ion binding"/>
    <property type="evidence" value="ECO:0007669"/>
    <property type="project" value="UniProtKB-KW"/>
</dbReference>
<evidence type="ECO:0000313" key="13">
    <source>
        <dbReference type="EMBL" id="ADI35706.1"/>
    </source>
</evidence>
<dbReference type="FunCoup" id="D7DRE6">
    <property type="interactions" value="99"/>
</dbReference>
<dbReference type="NCBIfam" id="TIGR00552">
    <property type="entry name" value="nadE"/>
    <property type="match status" value="1"/>
</dbReference>
<dbReference type="AlphaFoldDB" id="D7DRE6"/>
<dbReference type="SUPFAM" id="SSF52402">
    <property type="entry name" value="Adenine nucleotide alpha hydrolases-like"/>
    <property type="match status" value="1"/>
</dbReference>
<keyword evidence="5 8" id="KW-0067">ATP-binding</keyword>
<organism evidence="13 15">
    <name type="scientific">Methanococcus voltae (strain ATCC BAA-1334 / A3)</name>
    <dbReference type="NCBI Taxonomy" id="456320"/>
    <lineage>
        <taxon>Archaea</taxon>
        <taxon>Methanobacteriati</taxon>
        <taxon>Methanobacteriota</taxon>
        <taxon>Methanomada group</taxon>
        <taxon>Methanococci</taxon>
        <taxon>Methanococcales</taxon>
        <taxon>Methanococcaceae</taxon>
        <taxon>Methanococcus</taxon>
    </lineage>
</organism>
<comment type="function">
    <text evidence="8">Catalyzes the ATP-dependent amidation of deamido-NAD to form NAD. Uses ammonia as a nitrogen source.</text>
</comment>
<feature type="binding site" evidence="8">
    <location>
        <position position="180"/>
    </location>
    <ligand>
        <name>Mg(2+)</name>
        <dbReference type="ChEBI" id="CHEBI:18420"/>
    </ligand>
</feature>
<dbReference type="GO" id="GO:0005737">
    <property type="term" value="C:cytoplasm"/>
    <property type="evidence" value="ECO:0007669"/>
    <property type="project" value="InterPro"/>
</dbReference>
<feature type="binding site" evidence="8">
    <location>
        <position position="70"/>
    </location>
    <ligand>
        <name>Mg(2+)</name>
        <dbReference type="ChEBI" id="CHEBI:18420"/>
    </ligand>
</feature>
<dbReference type="KEGG" id="mvo:Mvol_0106"/>
<gene>
    <name evidence="8" type="primary">nadE</name>
    <name evidence="13" type="ordered locus">Mvol_0046</name>
    <name evidence="14" type="ordered locus">Mvol_0106</name>
</gene>
<feature type="binding site" evidence="8">
    <location>
        <position position="195"/>
    </location>
    <ligand>
        <name>deamido-NAD(+)</name>
        <dbReference type="ChEBI" id="CHEBI:58437"/>
        <note>ligand shared between two neighboring subunits</note>
    </ligand>
</feature>
<sequence length="301" mass="33374">MKCTKSDLKSKNETNPDIKSKTNDYTGNINKNIELNVLDKKVNLIVDFIREYYETTGVKGVVLGLSGGIDSSLVAHLAVKALGADKVYGIIMPESKSNPMDKEHGELVAHLLGINYHISDITPLMEAFGAGGYSKDENGNLKEFDKLADGNLKSRFRMCTLYYHANKNNNLVLGTGNKSEIYMGYGTKFGDLGCDVLPIGHLFKTEVRELARYIGVPEDIITKAPSGGLWEGQTDEKEMGITYETLDKLLGAMEMGKDPEYTAELLNISTEQMINVMTRIDNNKHKSLPLPIPNKYLELID</sequence>
<evidence type="ECO:0000259" key="12">
    <source>
        <dbReference type="Pfam" id="PF02540"/>
    </source>
</evidence>
<dbReference type="Proteomes" id="UP000007722">
    <property type="component" value="Chromosome"/>
</dbReference>
<dbReference type="InterPro" id="IPR022310">
    <property type="entry name" value="NAD/GMP_synthase"/>
</dbReference>
<accession>D7DRE6</accession>
<comment type="subunit">
    <text evidence="8">Homodimer.</text>
</comment>
<dbReference type="UniPathway" id="UPA00253">
    <property type="reaction ID" value="UER00333"/>
</dbReference>
<keyword evidence="2 8" id="KW-0436">Ligase</keyword>
<dbReference type="Gene3D" id="3.40.50.620">
    <property type="entry name" value="HUPs"/>
    <property type="match status" value="1"/>
</dbReference>
<dbReference type="InterPro" id="IPR022926">
    <property type="entry name" value="NH(3)-dep_NAD(+)_synth"/>
</dbReference>
<keyword evidence="3 8" id="KW-0479">Metal-binding</keyword>
<dbReference type="GO" id="GO:0009435">
    <property type="term" value="P:NAD+ biosynthetic process"/>
    <property type="evidence" value="ECO:0007669"/>
    <property type="project" value="UniProtKB-UniRule"/>
</dbReference>
<dbReference type="PANTHER" id="PTHR23090:SF9">
    <property type="entry name" value="GLUTAMINE-DEPENDENT NAD(+) SYNTHETASE"/>
    <property type="match status" value="1"/>
</dbReference>
<dbReference type="CDD" id="cd00553">
    <property type="entry name" value="NAD_synthase"/>
    <property type="match status" value="1"/>
</dbReference>
<comment type="catalytic activity">
    <reaction evidence="8 10">
        <text>deamido-NAD(+) + NH4(+) + ATP = AMP + diphosphate + NAD(+) + H(+)</text>
        <dbReference type="Rhea" id="RHEA:21188"/>
        <dbReference type="ChEBI" id="CHEBI:15378"/>
        <dbReference type="ChEBI" id="CHEBI:28938"/>
        <dbReference type="ChEBI" id="CHEBI:30616"/>
        <dbReference type="ChEBI" id="CHEBI:33019"/>
        <dbReference type="ChEBI" id="CHEBI:57540"/>
        <dbReference type="ChEBI" id="CHEBI:58437"/>
        <dbReference type="ChEBI" id="CHEBI:456215"/>
        <dbReference type="EC" id="6.3.1.5"/>
    </reaction>
</comment>
<feature type="compositionally biased region" description="Basic and acidic residues" evidence="11">
    <location>
        <begin position="1"/>
        <end position="22"/>
    </location>
</feature>
<dbReference type="InParanoid" id="D7DRE6"/>
<dbReference type="GO" id="GO:0008795">
    <property type="term" value="F:NAD+ synthase activity"/>
    <property type="evidence" value="ECO:0007669"/>
    <property type="project" value="UniProtKB-UniRule"/>
</dbReference>
<feature type="binding site" evidence="8">
    <location>
        <position position="226"/>
    </location>
    <ligand>
        <name>ATP</name>
        <dbReference type="ChEBI" id="CHEBI:30616"/>
    </ligand>
</feature>
<evidence type="ECO:0000256" key="6">
    <source>
        <dbReference type="ARBA" id="ARBA00022842"/>
    </source>
</evidence>
<dbReference type="Pfam" id="PF02540">
    <property type="entry name" value="NAD_synthase"/>
    <property type="match status" value="1"/>
</dbReference>
<proteinExistence type="inferred from homology"/>
<dbReference type="eggNOG" id="arCOG00069">
    <property type="taxonomic scope" value="Archaea"/>
</dbReference>
<dbReference type="InterPro" id="IPR003694">
    <property type="entry name" value="NAD_synthase"/>
</dbReference>
<evidence type="ECO:0000256" key="2">
    <source>
        <dbReference type="ARBA" id="ARBA00022598"/>
    </source>
</evidence>
<dbReference type="KEGG" id="mvo:Mvol_0046"/>
<feature type="binding site" evidence="8">
    <location>
        <position position="204"/>
    </location>
    <ligand>
        <name>ATP</name>
        <dbReference type="ChEBI" id="CHEBI:30616"/>
    </ligand>
</feature>
<evidence type="ECO:0000256" key="9">
    <source>
        <dbReference type="RuleBase" id="RU003811"/>
    </source>
</evidence>
<evidence type="ECO:0000256" key="10">
    <source>
        <dbReference type="RuleBase" id="RU003812"/>
    </source>
</evidence>
<dbReference type="OrthoDB" id="39312at2157"/>
<feature type="region of interest" description="Disordered" evidence="11">
    <location>
        <begin position="1"/>
        <end position="23"/>
    </location>
</feature>
<name>D7DRE6_METV3</name>
<dbReference type="FunFam" id="3.40.50.620:FF:000106">
    <property type="entry name" value="Glutamine-dependent NAD(+) synthetase"/>
    <property type="match status" value="1"/>
</dbReference>
<feature type="binding site" description="in other chain" evidence="8">
    <location>
        <position position="155"/>
    </location>
    <ligand>
        <name>deamido-NAD(+)</name>
        <dbReference type="ChEBI" id="CHEBI:58437"/>
        <note>ligand shared between two neighboring subunits</note>
    </ligand>
</feature>
<dbReference type="NCBIfam" id="NF010587">
    <property type="entry name" value="PRK13980.1"/>
    <property type="match status" value="1"/>
</dbReference>
<evidence type="ECO:0000256" key="11">
    <source>
        <dbReference type="SAM" id="MobiDB-lite"/>
    </source>
</evidence>
<evidence type="ECO:0000256" key="3">
    <source>
        <dbReference type="ARBA" id="ARBA00022723"/>
    </source>
</evidence>
<evidence type="ECO:0000256" key="4">
    <source>
        <dbReference type="ARBA" id="ARBA00022741"/>
    </source>
</evidence>
<feature type="domain" description="NAD/GMP synthase" evidence="12">
    <location>
        <begin position="42"/>
        <end position="286"/>
    </location>
</feature>
<feature type="binding site" evidence="8">
    <location>
        <begin position="64"/>
        <end position="71"/>
    </location>
    <ligand>
        <name>ATP</name>
        <dbReference type="ChEBI" id="CHEBI:30616"/>
    </ligand>
</feature>
<dbReference type="GO" id="GO:0005524">
    <property type="term" value="F:ATP binding"/>
    <property type="evidence" value="ECO:0007669"/>
    <property type="project" value="UniProtKB-UniRule"/>
</dbReference>
<evidence type="ECO:0000256" key="1">
    <source>
        <dbReference type="ARBA" id="ARBA00005859"/>
    </source>
</evidence>
<feature type="binding site" description="in other chain" evidence="8">
    <location>
        <position position="188"/>
    </location>
    <ligand>
        <name>deamido-NAD(+)</name>
        <dbReference type="ChEBI" id="CHEBI:58437"/>
        <note>ligand shared between two neighboring subunits</note>
    </ligand>
</feature>
<keyword evidence="15" id="KW-1185">Reference proteome</keyword>
<comment type="similarity">
    <text evidence="1 8 9">Belongs to the NAD synthetase family.</text>
</comment>
<dbReference type="HOGENOM" id="CLU_059327_1_1_2"/>
<evidence type="ECO:0000313" key="14">
    <source>
        <dbReference type="EMBL" id="ADI35766.1"/>
    </source>
</evidence>
<keyword evidence="7 8" id="KW-0520">NAD</keyword>
<dbReference type="EMBL" id="CP002057">
    <property type="protein sequence ID" value="ADI35706.1"/>
    <property type="molecule type" value="Genomic_DNA"/>
</dbReference>
<dbReference type="InterPro" id="IPR014729">
    <property type="entry name" value="Rossmann-like_a/b/a_fold"/>
</dbReference>
<keyword evidence="4 8" id="KW-0547">Nucleotide-binding</keyword>
<protein>
    <recommendedName>
        <fullName evidence="8 10">NH(3)-dependent NAD(+) synthetase</fullName>
        <ecNumber evidence="8 10">6.3.1.5</ecNumber>
    </recommendedName>
</protein>
<feature type="binding site" description="in other chain" evidence="8">
    <location>
        <begin position="285"/>
        <end position="286"/>
    </location>
    <ligand>
        <name>deamido-NAD(+)</name>
        <dbReference type="ChEBI" id="CHEBI:58437"/>
        <note>ligand shared between two neighboring subunits</note>
    </ligand>
</feature>
<evidence type="ECO:0000256" key="8">
    <source>
        <dbReference type="HAMAP-Rule" id="MF_00193"/>
    </source>
</evidence>
<reference evidence="13 15" key="1">
    <citation type="submission" date="2010-05" db="EMBL/GenBank/DDBJ databases">
        <title>Complete sequence of Methanococcus voltae A3.</title>
        <authorList>
            <consortium name="US DOE Joint Genome Institute"/>
            <person name="Lucas S."/>
            <person name="Copeland A."/>
            <person name="Lapidus A."/>
            <person name="Cheng J.-F."/>
            <person name="Bruce D."/>
            <person name="Goodwin L."/>
            <person name="Pitluck S."/>
            <person name="Lowry S."/>
            <person name="Clum A."/>
            <person name="Land M."/>
            <person name="Hauser L."/>
            <person name="Kyrpides N."/>
            <person name="Mikhailova N."/>
            <person name="Whitman W.B."/>
            <person name="Woyke T."/>
        </authorList>
    </citation>
    <scope>NUCLEOTIDE SEQUENCE [LARGE SCALE GENOMIC DNA]</scope>
    <source>
        <strain evidence="13">A3</strain>
        <strain evidence="15">ATCC BAA-1334 / A3</strain>
    </source>
</reference>
<dbReference type="GO" id="GO:0004359">
    <property type="term" value="F:glutaminase activity"/>
    <property type="evidence" value="ECO:0007669"/>
    <property type="project" value="InterPro"/>
</dbReference>
<dbReference type="GO" id="GO:0003952">
    <property type="term" value="F:NAD+ synthase (glutamine-hydrolyzing) activity"/>
    <property type="evidence" value="ECO:0007669"/>
    <property type="project" value="InterPro"/>
</dbReference>
<keyword evidence="6 8" id="KW-0460">Magnesium</keyword>
<dbReference type="EMBL" id="CP002057">
    <property type="protein sequence ID" value="ADI35766.1"/>
    <property type="molecule type" value="Genomic_DNA"/>
</dbReference>
<dbReference type="HAMAP" id="MF_00193">
    <property type="entry name" value="NadE_ammonia_dep"/>
    <property type="match status" value="1"/>
</dbReference>
<evidence type="ECO:0000256" key="7">
    <source>
        <dbReference type="ARBA" id="ARBA00023027"/>
    </source>
</evidence>
<evidence type="ECO:0000256" key="5">
    <source>
        <dbReference type="ARBA" id="ARBA00022840"/>
    </source>
</evidence>
<dbReference type="EC" id="6.3.1.5" evidence="8 10"/>
<evidence type="ECO:0000313" key="15">
    <source>
        <dbReference type="Proteomes" id="UP000007722"/>
    </source>
</evidence>